<dbReference type="Proteomes" id="UP001465976">
    <property type="component" value="Unassembled WGS sequence"/>
</dbReference>
<evidence type="ECO:0000313" key="2">
    <source>
        <dbReference type="EMBL" id="KAL0562422.1"/>
    </source>
</evidence>
<feature type="compositionally biased region" description="Polar residues" evidence="1">
    <location>
        <begin position="1"/>
        <end position="13"/>
    </location>
</feature>
<evidence type="ECO:0000256" key="1">
    <source>
        <dbReference type="SAM" id="MobiDB-lite"/>
    </source>
</evidence>
<accession>A0ABR3EHT8</accession>
<feature type="compositionally biased region" description="Acidic residues" evidence="1">
    <location>
        <begin position="127"/>
        <end position="142"/>
    </location>
</feature>
<evidence type="ECO:0000313" key="3">
    <source>
        <dbReference type="Proteomes" id="UP001465976"/>
    </source>
</evidence>
<keyword evidence="3" id="KW-1185">Reference proteome</keyword>
<feature type="region of interest" description="Disordered" evidence="1">
    <location>
        <begin position="76"/>
        <end position="142"/>
    </location>
</feature>
<sequence length="142" mass="15628">SPLARSQTSSPKPKTQYYDNNDSSSDEEDGPQDELVTGFDRFGVKRLNKPKKAPEGPLVIPALKNKDWRELARKRRTNNQFLPDSARAGQTGADGSVGGLGTRERIGDGAQLSGLQVRKKEVVQVKEEDEGTTEVTMEVDQE</sequence>
<organism evidence="2 3">
    <name type="scientific">Marasmius crinis-equi</name>
    <dbReference type="NCBI Taxonomy" id="585013"/>
    <lineage>
        <taxon>Eukaryota</taxon>
        <taxon>Fungi</taxon>
        <taxon>Dikarya</taxon>
        <taxon>Basidiomycota</taxon>
        <taxon>Agaricomycotina</taxon>
        <taxon>Agaricomycetes</taxon>
        <taxon>Agaricomycetidae</taxon>
        <taxon>Agaricales</taxon>
        <taxon>Marasmiineae</taxon>
        <taxon>Marasmiaceae</taxon>
        <taxon>Marasmius</taxon>
    </lineage>
</organism>
<feature type="non-terminal residue" evidence="2">
    <location>
        <position position="142"/>
    </location>
</feature>
<feature type="non-terminal residue" evidence="2">
    <location>
        <position position="1"/>
    </location>
</feature>
<proteinExistence type="predicted"/>
<gene>
    <name evidence="2" type="primary">spp2_2</name>
    <name evidence="2" type="ORF">V5O48_019665</name>
</gene>
<feature type="region of interest" description="Disordered" evidence="1">
    <location>
        <begin position="1"/>
        <end position="35"/>
    </location>
</feature>
<protein>
    <submittedName>
        <fullName evidence="2">DNA primase large subunit Spp2</fullName>
    </submittedName>
</protein>
<dbReference type="EMBL" id="JBAHYK010005810">
    <property type="protein sequence ID" value="KAL0562422.1"/>
    <property type="molecule type" value="Genomic_DNA"/>
</dbReference>
<comment type="caution">
    <text evidence="2">The sequence shown here is derived from an EMBL/GenBank/DDBJ whole genome shotgun (WGS) entry which is preliminary data.</text>
</comment>
<name>A0ABR3EHT8_9AGAR</name>
<reference evidence="2 3" key="1">
    <citation type="submission" date="2024-02" db="EMBL/GenBank/DDBJ databases">
        <title>A draft genome for the cacao thread blight pathogen Marasmius crinis-equi.</title>
        <authorList>
            <person name="Cohen S.P."/>
            <person name="Baruah I.K."/>
            <person name="Amoako-Attah I."/>
            <person name="Bukari Y."/>
            <person name="Meinhardt L.W."/>
            <person name="Bailey B.A."/>
        </authorList>
    </citation>
    <scope>NUCLEOTIDE SEQUENCE [LARGE SCALE GENOMIC DNA]</scope>
    <source>
        <strain evidence="2 3">GH-76</strain>
    </source>
</reference>